<evidence type="ECO:0000256" key="2">
    <source>
        <dbReference type="SAM" id="Phobius"/>
    </source>
</evidence>
<keyword evidence="3" id="KW-0732">Signal</keyword>
<evidence type="ECO:0000256" key="3">
    <source>
        <dbReference type="SAM" id="SignalP"/>
    </source>
</evidence>
<dbReference type="AlphaFoldDB" id="A0A7W3N211"/>
<accession>A0A7W3N211</accession>
<dbReference type="Proteomes" id="UP000539313">
    <property type="component" value="Unassembled WGS sequence"/>
</dbReference>
<evidence type="ECO:0000313" key="4">
    <source>
        <dbReference type="EMBL" id="MBA9006071.1"/>
    </source>
</evidence>
<sequence length="212" mass="22083">MSQHVRLRRTGRRIGRVATVMSAGTFAVAVGAAPALAAEPCPPGTDLESTLKNWECQWNNLWKPPVTASPSAPAPAKPAAPKPTTSTKPRQTGQKTTRPENRPAQRRTRPPGRVSAGGSAADVPTVNGDLRSYESQDVPEFPGTLPAPQVAPGGPAPSGRTLERTRIAPMAAAGPRQGDQMMWVAIASGAAGVVGALHLSVLSRSLRRRAAG</sequence>
<keyword evidence="2" id="KW-0812">Transmembrane</keyword>
<feature type="signal peptide" evidence="3">
    <location>
        <begin position="1"/>
        <end position="37"/>
    </location>
</feature>
<dbReference type="EMBL" id="JACJII010000001">
    <property type="protein sequence ID" value="MBA9006071.1"/>
    <property type="molecule type" value="Genomic_DNA"/>
</dbReference>
<feature type="compositionally biased region" description="Low complexity" evidence="1">
    <location>
        <begin position="146"/>
        <end position="159"/>
    </location>
</feature>
<comment type="caution">
    <text evidence="4">The sequence shown here is derived from an EMBL/GenBank/DDBJ whole genome shotgun (WGS) entry which is preliminary data.</text>
</comment>
<gene>
    <name evidence="4" type="ORF">HNR21_004953</name>
</gene>
<protein>
    <submittedName>
        <fullName evidence="4">Uncharacterized protein</fullName>
    </submittedName>
</protein>
<feature type="region of interest" description="Disordered" evidence="1">
    <location>
        <begin position="64"/>
        <end position="161"/>
    </location>
</feature>
<dbReference type="RefSeq" id="WP_182707095.1">
    <property type="nucleotide sequence ID" value="NZ_JACJII010000001.1"/>
</dbReference>
<evidence type="ECO:0000256" key="1">
    <source>
        <dbReference type="SAM" id="MobiDB-lite"/>
    </source>
</evidence>
<proteinExistence type="predicted"/>
<feature type="compositionally biased region" description="Pro residues" evidence="1">
    <location>
        <begin position="72"/>
        <end position="81"/>
    </location>
</feature>
<keyword evidence="2" id="KW-0472">Membrane</keyword>
<feature type="transmembrane region" description="Helical" evidence="2">
    <location>
        <begin position="181"/>
        <end position="202"/>
    </location>
</feature>
<feature type="chain" id="PRO_5030830583" evidence="3">
    <location>
        <begin position="38"/>
        <end position="212"/>
    </location>
</feature>
<evidence type="ECO:0000313" key="5">
    <source>
        <dbReference type="Proteomes" id="UP000539313"/>
    </source>
</evidence>
<organism evidence="4 5">
    <name type="scientific">Thermomonospora cellulosilytica</name>
    <dbReference type="NCBI Taxonomy" id="1411118"/>
    <lineage>
        <taxon>Bacteria</taxon>
        <taxon>Bacillati</taxon>
        <taxon>Actinomycetota</taxon>
        <taxon>Actinomycetes</taxon>
        <taxon>Streptosporangiales</taxon>
        <taxon>Thermomonosporaceae</taxon>
        <taxon>Thermomonospora</taxon>
    </lineage>
</organism>
<name>A0A7W3N211_9ACTN</name>
<reference evidence="4 5" key="1">
    <citation type="submission" date="2020-08" db="EMBL/GenBank/DDBJ databases">
        <title>Sequencing the genomes of 1000 actinobacteria strains.</title>
        <authorList>
            <person name="Klenk H.-P."/>
        </authorList>
    </citation>
    <scope>NUCLEOTIDE SEQUENCE [LARGE SCALE GENOMIC DNA]</scope>
    <source>
        <strain evidence="4 5">DSM 45823</strain>
    </source>
</reference>
<keyword evidence="5" id="KW-1185">Reference proteome</keyword>
<keyword evidence="2" id="KW-1133">Transmembrane helix</keyword>